<accession>A0AA39P243</accession>
<organism evidence="1 2">
    <name type="scientific">Armillaria novae-zelandiae</name>
    <dbReference type="NCBI Taxonomy" id="153914"/>
    <lineage>
        <taxon>Eukaryota</taxon>
        <taxon>Fungi</taxon>
        <taxon>Dikarya</taxon>
        <taxon>Basidiomycota</taxon>
        <taxon>Agaricomycotina</taxon>
        <taxon>Agaricomycetes</taxon>
        <taxon>Agaricomycetidae</taxon>
        <taxon>Agaricales</taxon>
        <taxon>Marasmiineae</taxon>
        <taxon>Physalacriaceae</taxon>
        <taxon>Armillaria</taxon>
    </lineage>
</organism>
<sequence>MRPYVVECRKMMSRFTFFQFDRATTIDSVVISGSNSFFSYLSLPRRTAMVTPPAPSFLELPVDIHFEILWHMDLCEALPLLHSASELFNSRELWSHVLHATRKISPISCPPREDLSLLTCSTLRKIAYRVISLWKNWSLPSPKARYWRRTVTGHYKLASTDECFLAVIPGTHLVVTGSAEREVISCWDTKSGSCVGVMRDVGKLHSVSYPSYGVPGRMVLAYVSSYDSMLTAYATGICVDYADRSLVKFEQTFRVEIALGQSFSHSYITLAISDRYLVALAWHTQKLRAGFGIKNLQAATESGLILDAVPEASLPEPSIKTHLDGYISRNTLNVIKHTRNTYAVHQYTLSPDLSASEIFLRAPIVQPPLPQFTSNIHNCSSTGRSVSHTSVLPGYHVRYSFQSPEHERTEFEFEFPRCEMMEAIPAASGRHVLVHYMDGTAGDRVKLLRLAGNKSCSMHDLHLPLEINLVDRLNEGRGMGSWHGNRRGSIEIDESLGVVYLLMDDGIIWAVGYS</sequence>
<name>A0AA39P243_9AGAR</name>
<comment type="caution">
    <text evidence="1">The sequence shown here is derived from an EMBL/GenBank/DDBJ whole genome shotgun (WGS) entry which is preliminary data.</text>
</comment>
<reference evidence="1" key="1">
    <citation type="submission" date="2023-06" db="EMBL/GenBank/DDBJ databases">
        <authorList>
            <consortium name="Lawrence Berkeley National Laboratory"/>
            <person name="Ahrendt S."/>
            <person name="Sahu N."/>
            <person name="Indic B."/>
            <person name="Wong-Bajracharya J."/>
            <person name="Merenyi Z."/>
            <person name="Ke H.-M."/>
            <person name="Monk M."/>
            <person name="Kocsube S."/>
            <person name="Drula E."/>
            <person name="Lipzen A."/>
            <person name="Balint B."/>
            <person name="Henrissat B."/>
            <person name="Andreopoulos B."/>
            <person name="Martin F.M."/>
            <person name="Harder C.B."/>
            <person name="Rigling D."/>
            <person name="Ford K.L."/>
            <person name="Foster G.D."/>
            <person name="Pangilinan J."/>
            <person name="Papanicolaou A."/>
            <person name="Barry K."/>
            <person name="LaButti K."/>
            <person name="Viragh M."/>
            <person name="Koriabine M."/>
            <person name="Yan M."/>
            <person name="Riley R."/>
            <person name="Champramary S."/>
            <person name="Plett K.L."/>
            <person name="Tsai I.J."/>
            <person name="Slot J."/>
            <person name="Sipos G."/>
            <person name="Plett J."/>
            <person name="Nagy L.G."/>
            <person name="Grigoriev I.V."/>
        </authorList>
    </citation>
    <scope>NUCLEOTIDE SEQUENCE</scope>
    <source>
        <strain evidence="1">ICMP 16352</strain>
    </source>
</reference>
<protein>
    <recommendedName>
        <fullName evidence="3">F-box domain-containing protein</fullName>
    </recommendedName>
</protein>
<evidence type="ECO:0008006" key="3">
    <source>
        <dbReference type="Google" id="ProtNLM"/>
    </source>
</evidence>
<keyword evidence="2" id="KW-1185">Reference proteome</keyword>
<evidence type="ECO:0000313" key="1">
    <source>
        <dbReference type="EMBL" id="KAK0476152.1"/>
    </source>
</evidence>
<dbReference type="EMBL" id="JAUEPR010000021">
    <property type="protein sequence ID" value="KAK0476152.1"/>
    <property type="molecule type" value="Genomic_DNA"/>
</dbReference>
<dbReference type="AlphaFoldDB" id="A0AA39P243"/>
<evidence type="ECO:0000313" key="2">
    <source>
        <dbReference type="Proteomes" id="UP001175227"/>
    </source>
</evidence>
<proteinExistence type="predicted"/>
<dbReference type="Proteomes" id="UP001175227">
    <property type="component" value="Unassembled WGS sequence"/>
</dbReference>
<gene>
    <name evidence="1" type="ORF">IW261DRAFT_441822</name>
</gene>